<reference evidence="7" key="1">
    <citation type="submission" date="2023-12" db="EMBL/GenBank/DDBJ databases">
        <authorList>
            <person name="Brown T."/>
        </authorList>
    </citation>
    <scope>NUCLEOTIDE SEQUENCE</scope>
</reference>
<dbReference type="Pfam" id="PF07527">
    <property type="entry name" value="Hairy_orange"/>
    <property type="match status" value="1"/>
</dbReference>
<feature type="region of interest" description="Disordered" evidence="5">
    <location>
        <begin position="1"/>
        <end position="155"/>
    </location>
</feature>
<evidence type="ECO:0000313" key="8">
    <source>
        <dbReference type="Proteomes" id="UP001314169"/>
    </source>
</evidence>
<dbReference type="PANTHER" id="PTHR10985">
    <property type="entry name" value="BASIC HELIX-LOOP-HELIX TRANSCRIPTION FACTOR, HES-RELATED"/>
    <property type="match status" value="1"/>
</dbReference>
<evidence type="ECO:0000256" key="1">
    <source>
        <dbReference type="ARBA" id="ARBA00004123"/>
    </source>
</evidence>
<evidence type="ECO:0000256" key="5">
    <source>
        <dbReference type="SAM" id="MobiDB-lite"/>
    </source>
</evidence>
<feature type="compositionally biased region" description="Low complexity" evidence="5">
    <location>
        <begin position="252"/>
        <end position="262"/>
    </location>
</feature>
<keyword evidence="4" id="KW-0539">Nucleus</keyword>
<feature type="compositionally biased region" description="Low complexity" evidence="5">
    <location>
        <begin position="205"/>
        <end position="215"/>
    </location>
</feature>
<evidence type="ECO:0000256" key="2">
    <source>
        <dbReference type="ARBA" id="ARBA00023015"/>
    </source>
</evidence>
<evidence type="ECO:0000256" key="4">
    <source>
        <dbReference type="ARBA" id="ARBA00023242"/>
    </source>
</evidence>
<feature type="compositionally biased region" description="Pro residues" evidence="5">
    <location>
        <begin position="140"/>
        <end position="152"/>
    </location>
</feature>
<proteinExistence type="predicted"/>
<feature type="compositionally biased region" description="Low complexity" evidence="5">
    <location>
        <begin position="11"/>
        <end position="31"/>
    </location>
</feature>
<feature type="compositionally biased region" description="Pro residues" evidence="5">
    <location>
        <begin position="239"/>
        <end position="251"/>
    </location>
</feature>
<dbReference type="EMBL" id="OY882859">
    <property type="protein sequence ID" value="CAK6440474.1"/>
    <property type="molecule type" value="Genomic_DNA"/>
</dbReference>
<keyword evidence="8" id="KW-1185">Reference proteome</keyword>
<dbReference type="SUPFAM" id="SSF158457">
    <property type="entry name" value="Orange domain-like"/>
    <property type="match status" value="1"/>
</dbReference>
<evidence type="ECO:0000313" key="7">
    <source>
        <dbReference type="EMBL" id="CAK6440474.1"/>
    </source>
</evidence>
<feature type="region of interest" description="Disordered" evidence="5">
    <location>
        <begin position="204"/>
        <end position="272"/>
    </location>
</feature>
<gene>
    <name evidence="7" type="ORF">MPIPNATIZW_LOCUS8780</name>
</gene>
<dbReference type="Proteomes" id="UP001314169">
    <property type="component" value="Chromosome 2"/>
</dbReference>
<organism evidence="7 8">
    <name type="scientific">Pipistrellus nathusii</name>
    <name type="common">Nathusius' pipistrelle</name>
    <dbReference type="NCBI Taxonomy" id="59473"/>
    <lineage>
        <taxon>Eukaryota</taxon>
        <taxon>Metazoa</taxon>
        <taxon>Chordata</taxon>
        <taxon>Craniata</taxon>
        <taxon>Vertebrata</taxon>
        <taxon>Euteleostomi</taxon>
        <taxon>Mammalia</taxon>
        <taxon>Eutheria</taxon>
        <taxon>Laurasiatheria</taxon>
        <taxon>Chiroptera</taxon>
        <taxon>Yangochiroptera</taxon>
        <taxon>Vespertilionidae</taxon>
        <taxon>Pipistrellus</taxon>
    </lineage>
</organism>
<keyword evidence="3" id="KW-0804">Transcription</keyword>
<dbReference type="InterPro" id="IPR050370">
    <property type="entry name" value="HES_HEY"/>
</dbReference>
<dbReference type="InterPro" id="IPR003650">
    <property type="entry name" value="Orange_dom"/>
</dbReference>
<dbReference type="Gene3D" id="6.10.250.980">
    <property type="match status" value="1"/>
</dbReference>
<comment type="subcellular location">
    <subcellularLocation>
        <location evidence="1">Nucleus</location>
    </subcellularLocation>
</comment>
<feature type="compositionally biased region" description="Low complexity" evidence="5">
    <location>
        <begin position="84"/>
        <end position="93"/>
    </location>
</feature>
<sequence length="272" mass="27321">MPADTPGRPGTSPRAAALASASRTPSRLRAAAAHRKVGPGRAWAGGAGGDGGTRDSATAHGPPAALQAGHGEAAPSANQREPRPAQGPAPGRAQEGERPPLEAGEGGHPGADVRRLRSLRRGPAAGEPRWETEGRCAGPPGEPPPVPLPPAAPRAAAAALSRYRAGFSEGLAEVHRFLAACEDIPADVRSRLLGHLAACLGHMGPPSRSARPAPATEGPTPEVSVGHPPLPGFDGPFAPLRPEPALAPPLLPGLTRAPRAAPSAGLQGRSAP</sequence>
<protein>
    <recommendedName>
        <fullName evidence="6">Orange domain-containing protein</fullName>
    </recommendedName>
</protein>
<name>A0ABN9ZQL0_PIPNA</name>
<dbReference type="SMART" id="SM00511">
    <property type="entry name" value="ORANGE"/>
    <property type="match status" value="1"/>
</dbReference>
<accession>A0ABN9ZQL0</accession>
<keyword evidence="2" id="KW-0805">Transcription regulation</keyword>
<feature type="domain" description="Orange" evidence="6">
    <location>
        <begin position="163"/>
        <end position="196"/>
    </location>
</feature>
<dbReference type="PROSITE" id="PS51054">
    <property type="entry name" value="ORANGE"/>
    <property type="match status" value="1"/>
</dbReference>
<evidence type="ECO:0000259" key="6">
    <source>
        <dbReference type="PROSITE" id="PS51054"/>
    </source>
</evidence>
<evidence type="ECO:0000256" key="3">
    <source>
        <dbReference type="ARBA" id="ARBA00023163"/>
    </source>
</evidence>